<gene>
    <name evidence="4" type="ORF">H5410_030852</name>
</gene>
<evidence type="ECO:0000256" key="3">
    <source>
        <dbReference type="ARBA" id="ARBA00022833"/>
    </source>
</evidence>
<dbReference type="GO" id="GO:0008270">
    <property type="term" value="F:zinc ion binding"/>
    <property type="evidence" value="ECO:0007669"/>
    <property type="project" value="UniProtKB-KW"/>
</dbReference>
<keyword evidence="3" id="KW-0862">Zinc</keyword>
<dbReference type="GO" id="GO:0033565">
    <property type="term" value="C:ESCRT-0 complex"/>
    <property type="evidence" value="ECO:0007669"/>
    <property type="project" value="TreeGrafter"/>
</dbReference>
<reference evidence="4 5" key="1">
    <citation type="submission" date="2020-09" db="EMBL/GenBank/DDBJ databases">
        <title>De no assembly of potato wild relative species, Solanum commersonii.</title>
        <authorList>
            <person name="Cho K."/>
        </authorList>
    </citation>
    <scope>NUCLEOTIDE SEQUENCE [LARGE SCALE GENOMIC DNA]</scope>
    <source>
        <strain evidence="4">LZ3.2</strain>
        <tissue evidence="4">Leaf</tissue>
    </source>
</reference>
<protein>
    <submittedName>
        <fullName evidence="4">Uncharacterized protein</fullName>
    </submittedName>
</protein>
<dbReference type="EMBL" id="JACXVP010000006">
    <property type="protein sequence ID" value="KAG5599482.1"/>
    <property type="molecule type" value="Genomic_DNA"/>
</dbReference>
<dbReference type="GO" id="GO:0006623">
    <property type="term" value="P:protein targeting to vacuole"/>
    <property type="evidence" value="ECO:0007669"/>
    <property type="project" value="TreeGrafter"/>
</dbReference>
<dbReference type="GO" id="GO:0043328">
    <property type="term" value="P:protein transport to vacuole involved in ubiquitin-dependent protein catabolic process via the multivesicular body sorting pathway"/>
    <property type="evidence" value="ECO:0007669"/>
    <property type="project" value="TreeGrafter"/>
</dbReference>
<dbReference type="InterPro" id="IPR011011">
    <property type="entry name" value="Znf_FYVE_PHD"/>
</dbReference>
<dbReference type="GO" id="GO:0043130">
    <property type="term" value="F:ubiquitin binding"/>
    <property type="evidence" value="ECO:0007669"/>
    <property type="project" value="TreeGrafter"/>
</dbReference>
<evidence type="ECO:0000256" key="2">
    <source>
        <dbReference type="ARBA" id="ARBA00022771"/>
    </source>
</evidence>
<dbReference type="Proteomes" id="UP000824120">
    <property type="component" value="Chromosome 6"/>
</dbReference>
<keyword evidence="1" id="KW-0479">Metal-binding</keyword>
<accession>A0A9J5YGS2</accession>
<evidence type="ECO:0000313" key="5">
    <source>
        <dbReference type="Proteomes" id="UP000824120"/>
    </source>
</evidence>
<keyword evidence="5" id="KW-1185">Reference proteome</keyword>
<dbReference type="GO" id="GO:0032266">
    <property type="term" value="F:phosphatidylinositol-3-phosphate binding"/>
    <property type="evidence" value="ECO:0007669"/>
    <property type="project" value="TreeGrafter"/>
</dbReference>
<keyword evidence="2" id="KW-0863">Zinc-finger</keyword>
<dbReference type="PANTHER" id="PTHR47794">
    <property type="entry name" value="VACUOLAR PROTEIN SORTING-ASSOCIATED PROTEIN 27"/>
    <property type="match status" value="1"/>
</dbReference>
<dbReference type="AlphaFoldDB" id="A0A9J5YGS2"/>
<dbReference type="PANTHER" id="PTHR47794:SF1">
    <property type="entry name" value="VACUOLAR PROTEIN SORTING-ASSOCIATED PROTEIN 27"/>
    <property type="match status" value="1"/>
</dbReference>
<sequence>MSSEPPPFQEASRCDVCNCSFNTFRRRALPQFGLHSNVRVCGDCFNNSSRPIGYGVIASASEVNALKDSFSALDVGAVADIKTEDTVNQTPTVGITDCKCGMPLCICQVSATPTTSTASQERTYLLAFKCF</sequence>
<comment type="caution">
    <text evidence="4">The sequence shown here is derived from an EMBL/GenBank/DDBJ whole genome shotgun (WGS) entry which is preliminary data.</text>
</comment>
<dbReference type="SUPFAM" id="SSF57903">
    <property type="entry name" value="FYVE/PHD zinc finger"/>
    <property type="match status" value="1"/>
</dbReference>
<evidence type="ECO:0000256" key="1">
    <source>
        <dbReference type="ARBA" id="ARBA00022723"/>
    </source>
</evidence>
<evidence type="ECO:0000313" key="4">
    <source>
        <dbReference type="EMBL" id="KAG5599482.1"/>
    </source>
</evidence>
<proteinExistence type="predicted"/>
<name>A0A9J5YGS2_SOLCO</name>
<dbReference type="OrthoDB" id="194358at2759"/>
<organism evidence="4 5">
    <name type="scientific">Solanum commersonii</name>
    <name type="common">Commerson's wild potato</name>
    <name type="synonym">Commerson's nightshade</name>
    <dbReference type="NCBI Taxonomy" id="4109"/>
    <lineage>
        <taxon>Eukaryota</taxon>
        <taxon>Viridiplantae</taxon>
        <taxon>Streptophyta</taxon>
        <taxon>Embryophyta</taxon>
        <taxon>Tracheophyta</taxon>
        <taxon>Spermatophyta</taxon>
        <taxon>Magnoliopsida</taxon>
        <taxon>eudicotyledons</taxon>
        <taxon>Gunneridae</taxon>
        <taxon>Pentapetalae</taxon>
        <taxon>asterids</taxon>
        <taxon>lamiids</taxon>
        <taxon>Solanales</taxon>
        <taxon>Solanaceae</taxon>
        <taxon>Solanoideae</taxon>
        <taxon>Solaneae</taxon>
        <taxon>Solanum</taxon>
    </lineage>
</organism>